<protein>
    <submittedName>
        <fullName evidence="2">Uncharacterized protein</fullName>
    </submittedName>
</protein>
<dbReference type="AlphaFoldDB" id="A0A4C1TAU3"/>
<accession>A0A4C1TAU3</accession>
<dbReference type="Proteomes" id="UP000299102">
    <property type="component" value="Unassembled WGS sequence"/>
</dbReference>
<name>A0A4C1TAU3_EUMVA</name>
<evidence type="ECO:0000313" key="2">
    <source>
        <dbReference type="EMBL" id="GBP11264.1"/>
    </source>
</evidence>
<organism evidence="2 3">
    <name type="scientific">Eumeta variegata</name>
    <name type="common">Bagworm moth</name>
    <name type="synonym">Eumeta japonica</name>
    <dbReference type="NCBI Taxonomy" id="151549"/>
    <lineage>
        <taxon>Eukaryota</taxon>
        <taxon>Metazoa</taxon>
        <taxon>Ecdysozoa</taxon>
        <taxon>Arthropoda</taxon>
        <taxon>Hexapoda</taxon>
        <taxon>Insecta</taxon>
        <taxon>Pterygota</taxon>
        <taxon>Neoptera</taxon>
        <taxon>Endopterygota</taxon>
        <taxon>Lepidoptera</taxon>
        <taxon>Glossata</taxon>
        <taxon>Ditrysia</taxon>
        <taxon>Tineoidea</taxon>
        <taxon>Psychidae</taxon>
        <taxon>Oiketicinae</taxon>
        <taxon>Eumeta</taxon>
    </lineage>
</organism>
<evidence type="ECO:0000313" key="3">
    <source>
        <dbReference type="Proteomes" id="UP000299102"/>
    </source>
</evidence>
<evidence type="ECO:0000256" key="1">
    <source>
        <dbReference type="SAM" id="MobiDB-lite"/>
    </source>
</evidence>
<comment type="caution">
    <text evidence="2">The sequence shown here is derived from an EMBL/GenBank/DDBJ whole genome shotgun (WGS) entry which is preliminary data.</text>
</comment>
<gene>
    <name evidence="2" type="ORF">EVAR_92809_1</name>
</gene>
<feature type="region of interest" description="Disordered" evidence="1">
    <location>
        <begin position="52"/>
        <end position="92"/>
    </location>
</feature>
<feature type="compositionally biased region" description="Basic residues" evidence="1">
    <location>
        <begin position="66"/>
        <end position="75"/>
    </location>
</feature>
<keyword evidence="3" id="KW-1185">Reference proteome</keyword>
<dbReference type="EMBL" id="BGZK01000046">
    <property type="protein sequence ID" value="GBP11264.1"/>
    <property type="molecule type" value="Genomic_DNA"/>
</dbReference>
<reference evidence="2 3" key="1">
    <citation type="journal article" date="2019" name="Commun. Biol.">
        <title>The bagworm genome reveals a unique fibroin gene that provides high tensile strength.</title>
        <authorList>
            <person name="Kono N."/>
            <person name="Nakamura H."/>
            <person name="Ohtoshi R."/>
            <person name="Tomita M."/>
            <person name="Numata K."/>
            <person name="Arakawa K."/>
        </authorList>
    </citation>
    <scope>NUCLEOTIDE SEQUENCE [LARGE SCALE GENOMIC DNA]</scope>
</reference>
<sequence>MKIECIHIGHLTVDVLDIGRIVHSHIGRTARVEYKTEKVSGSGKLIVGLRIQRPRSPTTTDTERRKERRPARHHTAAAGTGNGGGDAPAPKTTVITRRRGRALLLQNEQLHTTTARASGRLSRRMCY</sequence>
<proteinExistence type="predicted"/>